<reference evidence="2" key="1">
    <citation type="submission" date="2019-07" db="EMBL/GenBank/DDBJ databases">
        <authorList>
            <person name="Dittberner H."/>
        </authorList>
    </citation>
    <scope>NUCLEOTIDE SEQUENCE [LARGE SCALE GENOMIC DNA]</scope>
</reference>
<name>A0A565BQF4_9BRAS</name>
<feature type="compositionally biased region" description="Polar residues" evidence="1">
    <location>
        <begin position="1"/>
        <end position="12"/>
    </location>
</feature>
<evidence type="ECO:0000313" key="3">
    <source>
        <dbReference type="Proteomes" id="UP000489600"/>
    </source>
</evidence>
<feature type="compositionally biased region" description="Basic and acidic residues" evidence="1">
    <location>
        <begin position="256"/>
        <end position="265"/>
    </location>
</feature>
<proteinExistence type="predicted"/>
<dbReference type="OrthoDB" id="1102891at2759"/>
<accession>A0A565BQF4</accession>
<dbReference type="EMBL" id="CABITT030000004">
    <property type="protein sequence ID" value="VVB03598.1"/>
    <property type="molecule type" value="Genomic_DNA"/>
</dbReference>
<dbReference type="Proteomes" id="UP000489600">
    <property type="component" value="Unassembled WGS sequence"/>
</dbReference>
<comment type="caution">
    <text evidence="2">The sequence shown here is derived from an EMBL/GenBank/DDBJ whole genome shotgun (WGS) entry which is preliminary data.</text>
</comment>
<keyword evidence="3" id="KW-1185">Reference proteome</keyword>
<feature type="compositionally biased region" description="Polar residues" evidence="1">
    <location>
        <begin position="230"/>
        <end position="241"/>
    </location>
</feature>
<feature type="region of interest" description="Disordered" evidence="1">
    <location>
        <begin position="1"/>
        <end position="21"/>
    </location>
</feature>
<feature type="compositionally biased region" description="Basic and acidic residues" evidence="1">
    <location>
        <begin position="214"/>
        <end position="225"/>
    </location>
</feature>
<protein>
    <submittedName>
        <fullName evidence="2">Uncharacterized protein</fullName>
    </submittedName>
</protein>
<sequence length="271" mass="29392">MGRSTPSATHPSMSHGGEMGVVALRLNSKENTNGASQVKDGFTMVRSACRRAKTHRNKVVFSARGSGGGVEKHSRVLTKNTNYEKIETSNSFGSLEEDSMPSDIQENTMETGENKENESIHTQGGKRNVYGKGRQVVSFMEKRNFGIRDGSRGKRNGGSKALESNGPRTKLAHQTQPTRGLVFGPSKEGSEMSSNGNRLRVEKESFGRSGGSFVDHDDGMLDDARIVQGRSETGGDSQMGQGSIVRNGYVEAQSHPPEEDAEMVRLVESPQ</sequence>
<evidence type="ECO:0000256" key="1">
    <source>
        <dbReference type="SAM" id="MobiDB-lite"/>
    </source>
</evidence>
<gene>
    <name evidence="2" type="ORF">ANE_LOCUS14042</name>
</gene>
<feature type="region of interest" description="Disordered" evidence="1">
    <location>
        <begin position="145"/>
        <end position="271"/>
    </location>
</feature>
<dbReference type="AlphaFoldDB" id="A0A565BQF4"/>
<organism evidence="2 3">
    <name type="scientific">Arabis nemorensis</name>
    <dbReference type="NCBI Taxonomy" id="586526"/>
    <lineage>
        <taxon>Eukaryota</taxon>
        <taxon>Viridiplantae</taxon>
        <taxon>Streptophyta</taxon>
        <taxon>Embryophyta</taxon>
        <taxon>Tracheophyta</taxon>
        <taxon>Spermatophyta</taxon>
        <taxon>Magnoliopsida</taxon>
        <taxon>eudicotyledons</taxon>
        <taxon>Gunneridae</taxon>
        <taxon>Pentapetalae</taxon>
        <taxon>rosids</taxon>
        <taxon>malvids</taxon>
        <taxon>Brassicales</taxon>
        <taxon>Brassicaceae</taxon>
        <taxon>Arabideae</taxon>
        <taxon>Arabis</taxon>
    </lineage>
</organism>
<evidence type="ECO:0000313" key="2">
    <source>
        <dbReference type="EMBL" id="VVB03598.1"/>
    </source>
</evidence>